<proteinExistence type="predicted"/>
<evidence type="ECO:0000313" key="1">
    <source>
        <dbReference type="EMBL" id="TID19850.1"/>
    </source>
</evidence>
<dbReference type="OrthoDB" id="4024240at2759"/>
<dbReference type="EMBL" id="SELW01000586">
    <property type="protein sequence ID" value="TID19850.1"/>
    <property type="molecule type" value="Genomic_DNA"/>
</dbReference>
<comment type="caution">
    <text evidence="1">The sequence shown here is derived from an EMBL/GenBank/DDBJ whole genome shotgun (WGS) entry which is preliminary data.</text>
</comment>
<gene>
    <name evidence="1" type="ORF">CANINC_003645</name>
</gene>
<organism evidence="1 2">
    <name type="scientific">Pichia inconspicua</name>
    <dbReference type="NCBI Taxonomy" id="52247"/>
    <lineage>
        <taxon>Eukaryota</taxon>
        <taxon>Fungi</taxon>
        <taxon>Dikarya</taxon>
        <taxon>Ascomycota</taxon>
        <taxon>Saccharomycotina</taxon>
        <taxon>Pichiomycetes</taxon>
        <taxon>Pichiales</taxon>
        <taxon>Pichiaceae</taxon>
        <taxon>Pichia</taxon>
    </lineage>
</organism>
<dbReference type="Proteomes" id="UP000307173">
    <property type="component" value="Unassembled WGS sequence"/>
</dbReference>
<dbReference type="AlphaFoldDB" id="A0A4T0WY32"/>
<keyword evidence="2" id="KW-1185">Reference proteome</keyword>
<evidence type="ECO:0000313" key="2">
    <source>
        <dbReference type="Proteomes" id="UP000307173"/>
    </source>
</evidence>
<protein>
    <recommendedName>
        <fullName evidence="3">F-box domain-containing protein</fullName>
    </recommendedName>
</protein>
<accession>A0A4T0WY32</accession>
<sequence>MQQSLNDVLIPEIFNLISDNLSQFDIVSLSLTCKSLHELSLTKLYRSITIDSKFNQFENGYLELNTTFIKSKANVALLLRSLNSSTPTTQMNLWQLIKRFSVVNKPLEFYDFESFLLGTNFKESFFLRTRLSSVSLNSPVSYEVLRHLLLDKYSRENLDELEFNVNIHACTQPIQELIDGVNEEEYPKFQNLRKLSIGPFKHNMNYTQILDVILDYGMYTKLNELQVLAQHKTSRLPDLLELSNSKVYESNHLFDTLCKFKNLNRLSLCSFNFNQSQIESDQSFMTKFDIMEDLEFLELSDISLISPTVGTSILHTLYQTSSRCMLKVLKIDIRTPADDFIPSFIKDYIPQNQLKELDIIIRSNSMQNTSLDELIDVYILTIQRHNHSLEKLSIEIKSERNLLNIGEQLQREHLCQLLSCSFPKLKSLRIQVQFLNLIICRSQLFKNMPALKNLWVVGTNSVPVHFGLGIVHPGIYDKWWRMISLPKNLIEGINNSLEYIKIDNCLFKVNHKSQEIVEPIDSFDDFFDSLTRVNF</sequence>
<name>A0A4T0WY32_9ASCO</name>
<reference evidence="1 2" key="1">
    <citation type="journal article" date="2019" name="Front. Genet.">
        <title>Whole-Genome Sequencing of the Opportunistic Yeast Pathogen Candida inconspicua Uncovers Its Hybrid Origin.</title>
        <authorList>
            <person name="Mixao V."/>
            <person name="Hansen A.P."/>
            <person name="Saus E."/>
            <person name="Boekhout T."/>
            <person name="Lass-Florl C."/>
            <person name="Gabaldon T."/>
        </authorList>
    </citation>
    <scope>NUCLEOTIDE SEQUENCE [LARGE SCALE GENOMIC DNA]</scope>
    <source>
        <strain evidence="1 2">CBS 180</strain>
    </source>
</reference>
<evidence type="ECO:0008006" key="3">
    <source>
        <dbReference type="Google" id="ProtNLM"/>
    </source>
</evidence>